<keyword evidence="8" id="KW-0175">Coiled coil</keyword>
<dbReference type="InterPro" id="IPR010130">
    <property type="entry name" value="T1SS_OMP_TolC"/>
</dbReference>
<dbReference type="NCBIfam" id="NF007002">
    <property type="entry name" value="PRK09465.1"/>
    <property type="match status" value="1"/>
</dbReference>
<evidence type="ECO:0000256" key="2">
    <source>
        <dbReference type="ARBA" id="ARBA00007613"/>
    </source>
</evidence>
<dbReference type="PANTHER" id="PTHR30026">
    <property type="entry name" value="OUTER MEMBRANE PROTEIN TOLC"/>
    <property type="match status" value="1"/>
</dbReference>
<gene>
    <name evidence="10" type="ORF">CWE09_13720</name>
</gene>
<comment type="subcellular location">
    <subcellularLocation>
        <location evidence="1">Cell outer membrane</location>
    </subcellularLocation>
</comment>
<evidence type="ECO:0000256" key="9">
    <source>
        <dbReference type="SAM" id="SignalP"/>
    </source>
</evidence>
<dbReference type="PANTHER" id="PTHR30026:SF20">
    <property type="entry name" value="OUTER MEMBRANE PROTEIN TOLC"/>
    <property type="match status" value="1"/>
</dbReference>
<dbReference type="GO" id="GO:0015288">
    <property type="term" value="F:porin activity"/>
    <property type="evidence" value="ECO:0007669"/>
    <property type="project" value="TreeGrafter"/>
</dbReference>
<evidence type="ECO:0000313" key="10">
    <source>
        <dbReference type="EMBL" id="RUO22986.1"/>
    </source>
</evidence>
<sequence length="466" mass="52016">MKIRLLTLTLSISLGVSSITANATDLTDIYRMALENDPQLLRAASERDAAKSSVDVSRADWWPQINLQVGYSYRDVESANIDNPNVINSTRTRTFGQEINLSQQVFNLGTWRSTGIVEKQAYQAEVNYLLSRQQLMLRVTDAYFNVLAAQDNLEFARAEKRAIERQLDQTRQRFSVGLIAITDVHEAQAQYDNVLAQEIQAQNQVEIALEALREITGRSHQDIQVLNTERFDPASPQPTGARRWVDTAHERNLQLLISRSALEIADQNIELARTGHYPTVRLSASYGNSDATRHSGDQRLRTNGLNTSEIGLQLNLPLYLGGRTVASTEEARNDYVAVSQTLEENRRQVERTVRTAYLDVVANISTIRALEQAVVSAESALNATQAGFEVGTRTIVDVLDSTRNLFNARRNLSEARYGYIRGVLTLEQAAGTISEDDLFAVNDALMPAERAETPEAPIPDPDIQQQ</sequence>
<dbReference type="Proteomes" id="UP000288293">
    <property type="component" value="Unassembled WGS sequence"/>
</dbReference>
<evidence type="ECO:0000256" key="1">
    <source>
        <dbReference type="ARBA" id="ARBA00004442"/>
    </source>
</evidence>
<organism evidence="10 11">
    <name type="scientific">Aliidiomarina minuta</name>
    <dbReference type="NCBI Taxonomy" id="880057"/>
    <lineage>
        <taxon>Bacteria</taxon>
        <taxon>Pseudomonadati</taxon>
        <taxon>Pseudomonadota</taxon>
        <taxon>Gammaproteobacteria</taxon>
        <taxon>Alteromonadales</taxon>
        <taxon>Idiomarinaceae</taxon>
        <taxon>Aliidiomarina</taxon>
    </lineage>
</organism>
<comment type="caution">
    <text evidence="10">The sequence shown here is derived from an EMBL/GenBank/DDBJ whole genome shotgun (WGS) entry which is preliminary data.</text>
</comment>
<accession>A0A432W1I5</accession>
<dbReference type="SUPFAM" id="SSF56954">
    <property type="entry name" value="Outer membrane efflux proteins (OEP)"/>
    <property type="match status" value="1"/>
</dbReference>
<evidence type="ECO:0000256" key="5">
    <source>
        <dbReference type="ARBA" id="ARBA00022692"/>
    </source>
</evidence>
<name>A0A432W1I5_9GAMM</name>
<dbReference type="InterPro" id="IPR058622">
    <property type="entry name" value="TolC"/>
</dbReference>
<keyword evidence="7" id="KW-0998">Cell outer membrane</keyword>
<dbReference type="NCBIfam" id="TIGR01844">
    <property type="entry name" value="type_I_sec_TolC"/>
    <property type="match status" value="1"/>
</dbReference>
<evidence type="ECO:0000256" key="3">
    <source>
        <dbReference type="ARBA" id="ARBA00022448"/>
    </source>
</evidence>
<evidence type="ECO:0000256" key="7">
    <source>
        <dbReference type="ARBA" id="ARBA00023237"/>
    </source>
</evidence>
<feature type="chain" id="PRO_5019200125" evidence="9">
    <location>
        <begin position="24"/>
        <end position="466"/>
    </location>
</feature>
<dbReference type="InterPro" id="IPR051906">
    <property type="entry name" value="TolC-like"/>
</dbReference>
<reference evidence="10 11" key="1">
    <citation type="journal article" date="2011" name="Front. Microbiol.">
        <title>Genomic signatures of strain selection and enhancement in Bacillus atrophaeus var. globigii, a historical biowarfare simulant.</title>
        <authorList>
            <person name="Gibbons H.S."/>
            <person name="Broomall S.M."/>
            <person name="McNew L.A."/>
            <person name="Daligault H."/>
            <person name="Chapman C."/>
            <person name="Bruce D."/>
            <person name="Karavis M."/>
            <person name="Krepps M."/>
            <person name="McGregor P.A."/>
            <person name="Hong C."/>
            <person name="Park K.H."/>
            <person name="Akmal A."/>
            <person name="Feldman A."/>
            <person name="Lin J.S."/>
            <person name="Chang W.E."/>
            <person name="Higgs B.W."/>
            <person name="Demirev P."/>
            <person name="Lindquist J."/>
            <person name="Liem A."/>
            <person name="Fochler E."/>
            <person name="Read T.D."/>
            <person name="Tapia R."/>
            <person name="Johnson S."/>
            <person name="Bishop-Lilly K.A."/>
            <person name="Detter C."/>
            <person name="Han C."/>
            <person name="Sozhamannan S."/>
            <person name="Rosenzweig C.N."/>
            <person name="Skowronski E.W."/>
        </authorList>
    </citation>
    <scope>NUCLEOTIDE SEQUENCE [LARGE SCALE GENOMIC DNA]</scope>
    <source>
        <strain evidence="10 11">MLST1</strain>
    </source>
</reference>
<dbReference type="Pfam" id="PF02321">
    <property type="entry name" value="OEP"/>
    <property type="match status" value="2"/>
</dbReference>
<keyword evidence="3" id="KW-0813">Transport</keyword>
<feature type="signal peptide" evidence="9">
    <location>
        <begin position="1"/>
        <end position="23"/>
    </location>
</feature>
<dbReference type="InterPro" id="IPR003423">
    <property type="entry name" value="OMP_efflux"/>
</dbReference>
<evidence type="ECO:0000313" key="11">
    <source>
        <dbReference type="Proteomes" id="UP000288293"/>
    </source>
</evidence>
<keyword evidence="5" id="KW-0812">Transmembrane</keyword>
<dbReference type="GO" id="GO:1990281">
    <property type="term" value="C:efflux pump complex"/>
    <property type="evidence" value="ECO:0007669"/>
    <property type="project" value="TreeGrafter"/>
</dbReference>
<dbReference type="GO" id="GO:0015562">
    <property type="term" value="F:efflux transmembrane transporter activity"/>
    <property type="evidence" value="ECO:0007669"/>
    <property type="project" value="InterPro"/>
</dbReference>
<dbReference type="AlphaFoldDB" id="A0A432W1I5"/>
<feature type="coiled-coil region" evidence="8">
    <location>
        <begin position="146"/>
        <end position="204"/>
    </location>
</feature>
<evidence type="ECO:0000256" key="4">
    <source>
        <dbReference type="ARBA" id="ARBA00022452"/>
    </source>
</evidence>
<keyword evidence="6" id="KW-0472">Membrane</keyword>
<dbReference type="Gene3D" id="1.20.1600.10">
    <property type="entry name" value="Outer membrane efflux proteins (OEP)"/>
    <property type="match status" value="1"/>
</dbReference>
<dbReference type="OrthoDB" id="9813458at2"/>
<comment type="similarity">
    <text evidence="2">Belongs to the outer membrane factor (OMF) (TC 1.B.17) family.</text>
</comment>
<keyword evidence="9" id="KW-0732">Signal</keyword>
<keyword evidence="11" id="KW-1185">Reference proteome</keyword>
<dbReference type="GO" id="GO:0009279">
    <property type="term" value="C:cell outer membrane"/>
    <property type="evidence" value="ECO:0007669"/>
    <property type="project" value="UniProtKB-SubCell"/>
</dbReference>
<dbReference type="RefSeq" id="WP_126804627.1">
    <property type="nucleotide sequence ID" value="NZ_PIPL01000004.1"/>
</dbReference>
<proteinExistence type="inferred from homology"/>
<protein>
    <submittedName>
        <fullName evidence="10">Outer membrane channel protein TolC</fullName>
    </submittedName>
</protein>
<evidence type="ECO:0000256" key="6">
    <source>
        <dbReference type="ARBA" id="ARBA00023136"/>
    </source>
</evidence>
<evidence type="ECO:0000256" key="8">
    <source>
        <dbReference type="SAM" id="Coils"/>
    </source>
</evidence>
<keyword evidence="4" id="KW-1134">Transmembrane beta strand</keyword>
<dbReference type="EMBL" id="PIPL01000004">
    <property type="protein sequence ID" value="RUO22986.1"/>
    <property type="molecule type" value="Genomic_DNA"/>
</dbReference>